<evidence type="ECO:0000256" key="3">
    <source>
        <dbReference type="ARBA" id="ARBA00022927"/>
    </source>
</evidence>
<keyword evidence="8" id="KW-1185">Reference proteome</keyword>
<dbReference type="CDD" id="cd14838">
    <property type="entry name" value="AP4_Mu_N"/>
    <property type="match status" value="1"/>
</dbReference>
<dbReference type="GO" id="GO:0016192">
    <property type="term" value="P:vesicle-mediated transport"/>
    <property type="evidence" value="ECO:0007669"/>
    <property type="project" value="InterPro"/>
</dbReference>
<dbReference type="FunCoup" id="D8LUV3">
    <property type="interactions" value="155"/>
</dbReference>
<dbReference type="GeneID" id="24917372"/>
<dbReference type="RefSeq" id="XP_012893640.1">
    <property type="nucleotide sequence ID" value="XM_013038186.1"/>
</dbReference>
<protein>
    <recommendedName>
        <fullName evidence="6">MHD domain-containing protein</fullName>
    </recommendedName>
</protein>
<dbReference type="InterPro" id="IPR036168">
    <property type="entry name" value="AP2_Mu_C_sf"/>
</dbReference>
<dbReference type="InterPro" id="IPR001392">
    <property type="entry name" value="Clathrin_mu"/>
</dbReference>
<dbReference type="FunFam" id="3.30.450.60:FF:000002">
    <property type="entry name" value="AP-2 complex subunit mu, putative"/>
    <property type="match status" value="1"/>
</dbReference>
<dbReference type="GO" id="GO:0012505">
    <property type="term" value="C:endomembrane system"/>
    <property type="evidence" value="ECO:0007669"/>
    <property type="project" value="UniProtKB-SubCell"/>
</dbReference>
<dbReference type="PROSITE" id="PS51072">
    <property type="entry name" value="MHD"/>
    <property type="match status" value="1"/>
</dbReference>
<dbReference type="SUPFAM" id="SSF49447">
    <property type="entry name" value="Second domain of Mu2 adaptin subunit (ap50) of ap2 adaptor"/>
    <property type="match status" value="1"/>
</dbReference>
<comment type="similarity">
    <text evidence="5">Belongs to the adaptor complexes medium subunit family.</text>
</comment>
<dbReference type="EMBL" id="FN668638">
    <property type="protein sequence ID" value="CBK19592.2"/>
    <property type="molecule type" value="Genomic_DNA"/>
</dbReference>
<accession>D8LUV3</accession>
<evidence type="ECO:0000256" key="5">
    <source>
        <dbReference type="PIRNR" id="PIRNR005992"/>
    </source>
</evidence>
<evidence type="ECO:0000313" key="8">
    <source>
        <dbReference type="Proteomes" id="UP000008312"/>
    </source>
</evidence>
<dbReference type="AlphaFoldDB" id="D8LUV3"/>
<gene>
    <name evidence="7" type="ORF">GSBLH_T00000050001</name>
</gene>
<name>D8LUV3_BLAHO</name>
<dbReference type="Pfam" id="PF01217">
    <property type="entry name" value="Clat_adaptor_s"/>
    <property type="match status" value="1"/>
</dbReference>
<dbReference type="PRINTS" id="PR00314">
    <property type="entry name" value="CLATHRINADPT"/>
</dbReference>
<reference evidence="7" key="1">
    <citation type="submission" date="2010-02" db="EMBL/GenBank/DDBJ databases">
        <title>Sequencing and annotation of the Blastocystis hominis genome.</title>
        <authorList>
            <person name="Wincker P."/>
        </authorList>
    </citation>
    <scope>NUCLEOTIDE SEQUENCE</scope>
    <source>
        <strain evidence="7">Singapore isolate B</strain>
    </source>
</reference>
<dbReference type="PIRSF" id="PIRSF005992">
    <property type="entry name" value="Clathrin_mu"/>
    <property type="match status" value="1"/>
</dbReference>
<dbReference type="Pfam" id="PF00928">
    <property type="entry name" value="Adap_comp_sub"/>
    <property type="match status" value="1"/>
</dbReference>
<dbReference type="Gene3D" id="3.30.450.60">
    <property type="match status" value="1"/>
</dbReference>
<evidence type="ECO:0000313" key="7">
    <source>
        <dbReference type="EMBL" id="CBK19592.2"/>
    </source>
</evidence>
<evidence type="ECO:0000256" key="1">
    <source>
        <dbReference type="ARBA" id="ARBA00004308"/>
    </source>
</evidence>
<dbReference type="InParanoid" id="D8LUV3"/>
<keyword evidence="4" id="KW-0472">Membrane</keyword>
<dbReference type="OrthoDB" id="10259133at2759"/>
<dbReference type="OMA" id="SPITIFE"/>
<dbReference type="InterPro" id="IPR028565">
    <property type="entry name" value="MHD"/>
</dbReference>
<keyword evidence="3 5" id="KW-0653">Protein transport</keyword>
<dbReference type="InterPro" id="IPR022775">
    <property type="entry name" value="AP_mu_sigma_su"/>
</dbReference>
<comment type="subcellular location">
    <subcellularLocation>
        <location evidence="1">Endomembrane system</location>
    </subcellularLocation>
</comment>
<dbReference type="SUPFAM" id="SSF64356">
    <property type="entry name" value="SNARE-like"/>
    <property type="match status" value="1"/>
</dbReference>
<dbReference type="PANTHER" id="PTHR10529">
    <property type="entry name" value="AP COMPLEX SUBUNIT MU"/>
    <property type="match status" value="1"/>
</dbReference>
<dbReference type="CDD" id="cd09253">
    <property type="entry name" value="AP-4_Mu4_Cterm"/>
    <property type="match status" value="1"/>
</dbReference>
<dbReference type="GO" id="GO:0030131">
    <property type="term" value="C:clathrin adaptor complex"/>
    <property type="evidence" value="ECO:0007669"/>
    <property type="project" value="UniProtKB-UniRule"/>
</dbReference>
<proteinExistence type="inferred from homology"/>
<dbReference type="InterPro" id="IPR011012">
    <property type="entry name" value="Longin-like_dom_sf"/>
</dbReference>
<dbReference type="GO" id="GO:0006886">
    <property type="term" value="P:intracellular protein transport"/>
    <property type="evidence" value="ECO:0007669"/>
    <property type="project" value="UniProtKB-UniRule"/>
</dbReference>
<sequence>MISQFFILTDRGDRLILKDFRFDTPITSCEKFLRVVRSWPHGDCPPVFISGAITYIFERRNGLYFVVTTKMNMSPALGIEILSRLLKIIKDYCGMLTEEAARKNFSLIYELLDEAIDFGYPQDTSSEALVQFVHNKPVVIADPKKNLIGDVNKSILTDKGAKRKVNELYVDICERLNVMLACDGTVLSQSIDGNLTMRSYLNGCPPVRMLLSQNLLVGKDTPIPVVQDETGRTLSAEDFIIVDDMNFHQCMNLEKFESDRLLSFNPPEGEFVAMNYRITTPFRVPFMIRPMVEEKSETKIELILQVKSLFEPDVDASNVFIAMHTPHDTTTCSVTLASDAIGQTKEYREKDHRVLWMIHKVSGQKEYYLKVIFNLEKPATQFVTKEIGPITIRFEIPNYEVSGLRVKGLAVDVEDKNYNAHRYIRYITQSNSYCCRL</sequence>
<evidence type="ECO:0000256" key="2">
    <source>
        <dbReference type="ARBA" id="ARBA00022448"/>
    </source>
</evidence>
<keyword evidence="2 5" id="KW-0813">Transport</keyword>
<evidence type="ECO:0000259" key="6">
    <source>
        <dbReference type="PROSITE" id="PS51072"/>
    </source>
</evidence>
<organism evidence="7">
    <name type="scientific">Blastocystis hominis</name>
    <dbReference type="NCBI Taxonomy" id="12968"/>
    <lineage>
        <taxon>Eukaryota</taxon>
        <taxon>Sar</taxon>
        <taxon>Stramenopiles</taxon>
        <taxon>Bigyra</taxon>
        <taxon>Opalozoa</taxon>
        <taxon>Opalinata</taxon>
        <taxon>Blastocystidae</taxon>
        <taxon>Blastocystis</taxon>
    </lineage>
</organism>
<dbReference type="InterPro" id="IPR050431">
    <property type="entry name" value="Adaptor_comp_med_subunit"/>
</dbReference>
<dbReference type="Gene3D" id="2.60.40.1170">
    <property type="entry name" value="Mu homology domain, subdomain B"/>
    <property type="match status" value="2"/>
</dbReference>
<evidence type="ECO:0000256" key="4">
    <source>
        <dbReference type="ARBA" id="ARBA00023136"/>
    </source>
</evidence>
<dbReference type="Proteomes" id="UP000008312">
    <property type="component" value="Unassembled WGS sequence"/>
</dbReference>
<feature type="domain" description="MHD" evidence="6">
    <location>
        <begin position="165"/>
        <end position="436"/>
    </location>
</feature>